<keyword evidence="3 12" id="KW-0813">Transport</keyword>
<evidence type="ECO:0000256" key="11">
    <source>
        <dbReference type="ARBA" id="ARBA00023136"/>
    </source>
</evidence>
<dbReference type="InterPro" id="IPR000185">
    <property type="entry name" value="SecA"/>
</dbReference>
<evidence type="ECO:0000256" key="9">
    <source>
        <dbReference type="ARBA" id="ARBA00022967"/>
    </source>
</evidence>
<comment type="caution">
    <text evidence="15">The sequence shown here is derived from an EMBL/GenBank/DDBJ whole genome shotgun (WGS) entry which is preliminary data.</text>
</comment>
<comment type="function">
    <text evidence="12">Part of the Sec protein translocase complex. Interacts with the SecYEG preprotein conducting channel. Has a central role in coupling the hydrolysis of ATP to the transfer of proteins into and across the cell membrane, serving as an ATP-driven molecular motor driving the stepwise translocation of polypeptide chains across the membrane.</text>
</comment>
<dbReference type="InterPro" id="IPR011130">
    <property type="entry name" value="SecA_preprotein_X-link_dom"/>
</dbReference>
<dbReference type="EMBL" id="BAABAB010000001">
    <property type="protein sequence ID" value="GAA3603017.1"/>
    <property type="molecule type" value="Genomic_DNA"/>
</dbReference>
<evidence type="ECO:0000256" key="4">
    <source>
        <dbReference type="ARBA" id="ARBA00022475"/>
    </source>
</evidence>
<evidence type="ECO:0000256" key="6">
    <source>
        <dbReference type="ARBA" id="ARBA00022741"/>
    </source>
</evidence>
<reference evidence="16" key="1">
    <citation type="journal article" date="2019" name="Int. J. Syst. Evol. Microbiol.">
        <title>The Global Catalogue of Microorganisms (GCM) 10K type strain sequencing project: providing services to taxonomists for standard genome sequencing and annotation.</title>
        <authorList>
            <consortium name="The Broad Institute Genomics Platform"/>
            <consortium name="The Broad Institute Genome Sequencing Center for Infectious Disease"/>
            <person name="Wu L."/>
            <person name="Ma J."/>
        </authorList>
    </citation>
    <scope>NUCLEOTIDE SEQUENCE [LARGE SCALE GENOMIC DNA]</scope>
    <source>
        <strain evidence="16">JCM 16929</strain>
    </source>
</reference>
<dbReference type="SUPFAM" id="SSF81767">
    <property type="entry name" value="Pre-protein crosslinking domain of SecA"/>
    <property type="match status" value="1"/>
</dbReference>
<protein>
    <recommendedName>
        <fullName evidence="12">Protein translocase subunit SecA</fullName>
        <ecNumber evidence="12">7.4.2.8</ecNumber>
    </recommendedName>
</protein>
<comment type="similarity">
    <text evidence="2 12">Belongs to the SecA family.</text>
</comment>
<keyword evidence="11 12" id="KW-0472">Membrane</keyword>
<dbReference type="EC" id="7.4.2.8" evidence="12"/>
<dbReference type="NCBIfam" id="TIGR04221">
    <property type="entry name" value="SecA2_Mycobac"/>
    <property type="match status" value="1"/>
</dbReference>
<comment type="subcellular location">
    <subcellularLocation>
        <location evidence="12">Cell membrane</location>
        <topology evidence="12">Peripheral membrane protein</topology>
        <orientation evidence="12">Cytoplasmic side</orientation>
    </subcellularLocation>
    <subcellularLocation>
        <location evidence="12">Cytoplasm</location>
    </subcellularLocation>
    <subcellularLocation>
        <location evidence="1">Membrane</location>
        <topology evidence="1">Peripheral membrane protein</topology>
    </subcellularLocation>
    <text evidence="12">Distribution is 50-50.</text>
</comment>
<feature type="domain" description="SecA family profile" evidence="14">
    <location>
        <begin position="1"/>
        <end position="547"/>
    </location>
</feature>
<evidence type="ECO:0000256" key="7">
    <source>
        <dbReference type="ARBA" id="ARBA00022840"/>
    </source>
</evidence>
<dbReference type="PROSITE" id="PS51196">
    <property type="entry name" value="SECA_MOTOR_DEAD"/>
    <property type="match status" value="1"/>
</dbReference>
<dbReference type="InterPro" id="IPR036266">
    <property type="entry name" value="SecA_Wing/Scaffold_sf"/>
</dbReference>
<feature type="binding site" evidence="12">
    <location>
        <position position="59"/>
    </location>
    <ligand>
        <name>ATP</name>
        <dbReference type="ChEBI" id="CHEBI:30616"/>
    </ligand>
</feature>
<dbReference type="PANTHER" id="PTHR30612:SF0">
    <property type="entry name" value="CHLOROPLAST PROTEIN-TRANSPORTING ATPASE"/>
    <property type="match status" value="1"/>
</dbReference>
<keyword evidence="10 12" id="KW-0811">Translocation</keyword>
<dbReference type="Pfam" id="PF07517">
    <property type="entry name" value="SecA_DEAD"/>
    <property type="match status" value="1"/>
</dbReference>
<comment type="catalytic activity">
    <reaction evidence="12">
        <text>ATP + H2O + cellular proteinSide 1 = ADP + phosphate + cellular proteinSide 2.</text>
        <dbReference type="EC" id="7.4.2.8"/>
    </reaction>
</comment>
<keyword evidence="6 12" id="KW-0547">Nucleotide-binding</keyword>
<feature type="binding site" evidence="12">
    <location>
        <begin position="77"/>
        <end position="81"/>
    </location>
    <ligand>
        <name>ATP</name>
        <dbReference type="ChEBI" id="CHEBI:30616"/>
    </ligand>
</feature>
<keyword evidence="4 12" id="KW-1003">Cell membrane</keyword>
<evidence type="ECO:0000259" key="13">
    <source>
        <dbReference type="PROSITE" id="PS51194"/>
    </source>
</evidence>
<sequence>MEVAGRLRPPTRASDEELRDRLRVLPPDFARSDQALASFLIDLRELADRRIGLRPYDVQLQAAAAMLRGVSVEMATGEGKTLVGALVATGLVLGGHRVHVLGANDYLARRDADWMGPLLRAVGISVEAVTSAADQTTRRAAYRAEVTYVPVSEAGFDTLRDRLRLDPADLVGIGHDAAIVDEADAVLLDEARVPLVLAGEDARRAGTDTELAVFVASLAAGTDYTVDPDRRTLHLTEAGLRRVEQRFAVADLFGADADLLTRVHVALYAEELLRRDVDYVLDRGRVRLVSRSRGRVEALQRWPDGLQAAVEAKERLAPSAGVQILDQLLISDLIGRYGRVVGMSATLLPAAEELYELYRIRCAAVGPNRACIRRDEPDRLGRSADERDTAAVGLVADLHRSDQPVLVATQSVAESDRFGSLLAAAGLTPAVLNAKNDAEEAAVIAHAGRPGQITVSTQMAGRGTDIRLADGVAELGGLCVVGLGRFPSHRLDLQLRGRAGRQGDPGRSVYFVSPDDDLVVENGDAPAGELDDAGLRALVEHSQRAAEARQQDLRRLSARYGRLLATQRDQFLELRHAVLTADRGLDELQLLIPDRMACLVDQIGDQPLRRSVRVVVLSSLDRRWSEHLAYVTELREGIHLRALAREDPLYEFNRLVQAAYAPLIDRACAEAAGLVERAPVRDGGLDLDAVELYRPGATWTYMVTDDHFGSEWERIGRFALRHLR</sequence>
<dbReference type="InterPro" id="IPR001650">
    <property type="entry name" value="Helicase_C-like"/>
</dbReference>
<dbReference type="Pfam" id="PF07516">
    <property type="entry name" value="SecA_SW"/>
    <property type="match status" value="1"/>
</dbReference>
<dbReference type="Gene3D" id="1.10.3060.10">
    <property type="entry name" value="Helical scaffold and wing domains of SecA"/>
    <property type="match status" value="1"/>
</dbReference>
<keyword evidence="16" id="KW-1185">Reference proteome</keyword>
<dbReference type="Gene3D" id="3.40.50.300">
    <property type="entry name" value="P-loop containing nucleotide triphosphate hydrolases"/>
    <property type="match status" value="2"/>
</dbReference>
<keyword evidence="5 12" id="KW-0963">Cytoplasm</keyword>
<dbReference type="SUPFAM" id="SSF81886">
    <property type="entry name" value="Helical scaffold and wing domains of SecA"/>
    <property type="match status" value="1"/>
</dbReference>
<name>A0ABP6ZA59_9ACTN</name>
<dbReference type="InterPro" id="IPR020937">
    <property type="entry name" value="SecA_CS"/>
</dbReference>
<dbReference type="InterPro" id="IPR014018">
    <property type="entry name" value="SecA_motor_DEAD"/>
</dbReference>
<dbReference type="HAMAP" id="MF_01382">
    <property type="entry name" value="SecA"/>
    <property type="match status" value="1"/>
</dbReference>
<evidence type="ECO:0000259" key="14">
    <source>
        <dbReference type="PROSITE" id="PS51196"/>
    </source>
</evidence>
<feature type="domain" description="Helicase C-terminal" evidence="13">
    <location>
        <begin position="393"/>
        <end position="557"/>
    </location>
</feature>
<evidence type="ECO:0000256" key="3">
    <source>
        <dbReference type="ARBA" id="ARBA00022448"/>
    </source>
</evidence>
<dbReference type="Pfam" id="PF01043">
    <property type="entry name" value="SecA_PP_bind"/>
    <property type="match status" value="1"/>
</dbReference>
<dbReference type="InterPro" id="IPR011115">
    <property type="entry name" value="SecA_DEAD"/>
</dbReference>
<dbReference type="InterPro" id="IPR011116">
    <property type="entry name" value="SecA_Wing/Scaffold"/>
</dbReference>
<gene>
    <name evidence="15" type="primary">secA2</name>
    <name evidence="12" type="synonym">secA</name>
    <name evidence="15" type="ORF">GCM10022236_00980</name>
</gene>
<dbReference type="CDD" id="cd18803">
    <property type="entry name" value="SF2_C_secA"/>
    <property type="match status" value="1"/>
</dbReference>
<dbReference type="Proteomes" id="UP001501490">
    <property type="component" value="Unassembled WGS sequence"/>
</dbReference>
<dbReference type="SMART" id="SM00957">
    <property type="entry name" value="SecA_DEAD"/>
    <property type="match status" value="1"/>
</dbReference>
<accession>A0ABP6ZA59</accession>
<dbReference type="InterPro" id="IPR026389">
    <property type="entry name" value="SecA_Actinobact-type"/>
</dbReference>
<dbReference type="CDD" id="cd17928">
    <property type="entry name" value="DEXDc_SecA"/>
    <property type="match status" value="1"/>
</dbReference>
<evidence type="ECO:0000313" key="15">
    <source>
        <dbReference type="EMBL" id="GAA3603017.1"/>
    </source>
</evidence>
<dbReference type="PROSITE" id="PS51194">
    <property type="entry name" value="HELICASE_CTER"/>
    <property type="match status" value="1"/>
</dbReference>
<evidence type="ECO:0000256" key="1">
    <source>
        <dbReference type="ARBA" id="ARBA00004170"/>
    </source>
</evidence>
<keyword evidence="7 12" id="KW-0067">ATP-binding</keyword>
<comment type="subunit">
    <text evidence="12">Monomer and homodimer. Part of the essential Sec protein translocation apparatus which comprises SecA, SecYEG and auxiliary proteins SecDF. Other proteins may also be involved.</text>
</comment>
<evidence type="ECO:0000256" key="12">
    <source>
        <dbReference type="HAMAP-Rule" id="MF_01382"/>
    </source>
</evidence>
<proteinExistence type="inferred from homology"/>
<feature type="binding site" evidence="12">
    <location>
        <position position="465"/>
    </location>
    <ligand>
        <name>ATP</name>
        <dbReference type="ChEBI" id="CHEBI:30616"/>
    </ligand>
</feature>
<dbReference type="Gene3D" id="3.90.1440.10">
    <property type="entry name" value="SecA, preprotein cross-linking domain"/>
    <property type="match status" value="1"/>
</dbReference>
<evidence type="ECO:0000256" key="10">
    <source>
        <dbReference type="ARBA" id="ARBA00023010"/>
    </source>
</evidence>
<evidence type="ECO:0000256" key="2">
    <source>
        <dbReference type="ARBA" id="ARBA00007650"/>
    </source>
</evidence>
<keyword evidence="8 12" id="KW-0653">Protein transport</keyword>
<evidence type="ECO:0000256" key="5">
    <source>
        <dbReference type="ARBA" id="ARBA00022490"/>
    </source>
</evidence>
<dbReference type="InterPro" id="IPR044722">
    <property type="entry name" value="SecA_SF2_C"/>
</dbReference>
<dbReference type="PRINTS" id="PR00906">
    <property type="entry name" value="SECA"/>
</dbReference>
<dbReference type="InterPro" id="IPR036670">
    <property type="entry name" value="SecA_X-link_sf"/>
</dbReference>
<keyword evidence="9 12" id="KW-1278">Translocase</keyword>
<evidence type="ECO:0000313" key="16">
    <source>
        <dbReference type="Proteomes" id="UP001501490"/>
    </source>
</evidence>
<dbReference type="SUPFAM" id="SSF52540">
    <property type="entry name" value="P-loop containing nucleoside triphosphate hydrolases"/>
    <property type="match status" value="2"/>
</dbReference>
<evidence type="ECO:0000256" key="8">
    <source>
        <dbReference type="ARBA" id="ARBA00022927"/>
    </source>
</evidence>
<dbReference type="Pfam" id="PF21090">
    <property type="entry name" value="P-loop_SecA"/>
    <property type="match status" value="2"/>
</dbReference>
<dbReference type="SMART" id="SM00958">
    <property type="entry name" value="SecA_PP_bind"/>
    <property type="match status" value="1"/>
</dbReference>
<dbReference type="PROSITE" id="PS01312">
    <property type="entry name" value="SECA"/>
    <property type="match status" value="1"/>
</dbReference>
<dbReference type="InterPro" id="IPR027417">
    <property type="entry name" value="P-loop_NTPase"/>
</dbReference>
<organism evidence="15 16">
    <name type="scientific">Microlunatus ginsengisoli</name>
    <dbReference type="NCBI Taxonomy" id="363863"/>
    <lineage>
        <taxon>Bacteria</taxon>
        <taxon>Bacillati</taxon>
        <taxon>Actinomycetota</taxon>
        <taxon>Actinomycetes</taxon>
        <taxon>Propionibacteriales</taxon>
        <taxon>Propionibacteriaceae</taxon>
        <taxon>Microlunatus</taxon>
    </lineage>
</organism>
<dbReference type="PANTHER" id="PTHR30612">
    <property type="entry name" value="SECA INNER MEMBRANE COMPONENT OF SEC PROTEIN SECRETION SYSTEM"/>
    <property type="match status" value="1"/>
</dbReference>